<dbReference type="Proteomes" id="UP000580683">
    <property type="component" value="Unassembled WGS sequence"/>
</dbReference>
<accession>A0A842CGF6</accession>
<dbReference type="EMBL" id="JAASWI010000003">
    <property type="protein sequence ID" value="MBC1978379.1"/>
    <property type="molecule type" value="Genomic_DNA"/>
</dbReference>
<dbReference type="RefSeq" id="WP_185480540.1">
    <property type="nucleotide sequence ID" value="NZ_JAARXM010000003.1"/>
</dbReference>
<evidence type="ECO:0000313" key="1">
    <source>
        <dbReference type="EMBL" id="MBC1978379.1"/>
    </source>
</evidence>
<dbReference type="AlphaFoldDB" id="A0A842CGF6"/>
<name>A0A842CGF6_9LIST</name>
<sequence>MENMYTGYYIFSADNKTNFGGVAANITNEQTMVKLTLKDKEKFFHESVE</sequence>
<proteinExistence type="predicted"/>
<protein>
    <submittedName>
        <fullName evidence="1">Uncharacterized protein</fullName>
    </submittedName>
</protein>
<organism evidence="1 2">
    <name type="scientific">Listeria marthii</name>
    <dbReference type="NCBI Taxonomy" id="529731"/>
    <lineage>
        <taxon>Bacteria</taxon>
        <taxon>Bacillati</taxon>
        <taxon>Bacillota</taxon>
        <taxon>Bacilli</taxon>
        <taxon>Bacillales</taxon>
        <taxon>Listeriaceae</taxon>
        <taxon>Listeria</taxon>
    </lineage>
</organism>
<comment type="caution">
    <text evidence="1">The sequence shown here is derived from an EMBL/GenBank/DDBJ whole genome shotgun (WGS) entry which is preliminary data.</text>
</comment>
<reference evidence="1 2" key="1">
    <citation type="submission" date="2020-03" db="EMBL/GenBank/DDBJ databases">
        <title>Soil Listeria distribution.</title>
        <authorList>
            <person name="Liao J."/>
            <person name="Wiedmann M."/>
        </authorList>
    </citation>
    <scope>NUCLEOTIDE SEQUENCE [LARGE SCALE GENOMIC DNA]</scope>
    <source>
        <strain evidence="1 2">FSL L7-0504</strain>
    </source>
</reference>
<gene>
    <name evidence="1" type="ORF">HCJ63_07815</name>
</gene>
<evidence type="ECO:0000313" key="2">
    <source>
        <dbReference type="Proteomes" id="UP000580683"/>
    </source>
</evidence>